<reference evidence="2 3" key="1">
    <citation type="journal article" date="2011" name="J. Bacteriol.">
        <title>Complete genome sequence of the obligate piezophilic hyperthermophilic archaeon Pyrococcus yayanosii CH1.</title>
        <authorList>
            <person name="Jun X."/>
            <person name="Lupeng L."/>
            <person name="Minjuan X."/>
            <person name="Oger P."/>
            <person name="Fengping W."/>
            <person name="Jebbar M."/>
            <person name="Xiang X."/>
        </authorList>
    </citation>
    <scope>NUCLEOTIDE SEQUENCE [LARGE SCALE GENOMIC DNA]</scope>
    <source>
        <strain evidence="3">CH1 / JCM 16557</strain>
    </source>
</reference>
<sequence>MHVLKNGGVVRAVSIETVMTLAKRAWSNHRDLLKANSETRSGEADEGEYLEGNKASSL</sequence>
<evidence type="ECO:0000256" key="1">
    <source>
        <dbReference type="SAM" id="MobiDB-lite"/>
    </source>
</evidence>
<dbReference type="EMBL" id="CP002779">
    <property type="protein sequence ID" value="AEH23816.1"/>
    <property type="molecule type" value="Genomic_DNA"/>
</dbReference>
<evidence type="ECO:0000313" key="2">
    <source>
        <dbReference type="EMBL" id="AEH23816.1"/>
    </source>
</evidence>
<name>F8AFR5_PYRYC</name>
<keyword evidence="3" id="KW-1185">Reference proteome</keyword>
<protein>
    <submittedName>
        <fullName evidence="2">Uncharacterized protein</fullName>
    </submittedName>
</protein>
<feature type="region of interest" description="Disordered" evidence="1">
    <location>
        <begin position="30"/>
        <end position="58"/>
    </location>
</feature>
<organism evidence="2 3">
    <name type="scientific">Pyrococcus yayanosii (strain CH1 / JCM 16557)</name>
    <dbReference type="NCBI Taxonomy" id="529709"/>
    <lineage>
        <taxon>Archaea</taxon>
        <taxon>Methanobacteriati</taxon>
        <taxon>Methanobacteriota</taxon>
        <taxon>Thermococci</taxon>
        <taxon>Thermococcales</taxon>
        <taxon>Thermococcaceae</taxon>
        <taxon>Pyrococcus</taxon>
    </lineage>
</organism>
<dbReference type="KEGG" id="pya:PYCH_01050"/>
<gene>
    <name evidence="2" type="ordered locus">PYCH_01050</name>
</gene>
<dbReference type="Proteomes" id="UP000008386">
    <property type="component" value="Chromosome"/>
</dbReference>
<proteinExistence type="predicted"/>
<accession>F8AFR5</accession>
<evidence type="ECO:0000313" key="3">
    <source>
        <dbReference type="Proteomes" id="UP000008386"/>
    </source>
</evidence>
<dbReference type="AlphaFoldDB" id="F8AFR5"/>
<dbReference type="HOGENOM" id="CLU_2968605_0_0_2"/>